<keyword evidence="4 6" id="KW-0503">Monooxygenase</keyword>
<feature type="domain" description="Luciferase-like" evidence="5">
    <location>
        <begin position="30"/>
        <end position="213"/>
    </location>
</feature>
<keyword evidence="3" id="KW-0560">Oxidoreductase</keyword>
<evidence type="ECO:0000256" key="1">
    <source>
        <dbReference type="ARBA" id="ARBA00022630"/>
    </source>
</evidence>
<dbReference type="AlphaFoldDB" id="A0A1H4WYF5"/>
<dbReference type="SUPFAM" id="SSF51679">
    <property type="entry name" value="Bacterial luciferase-like"/>
    <property type="match status" value="1"/>
</dbReference>
<evidence type="ECO:0000256" key="3">
    <source>
        <dbReference type="ARBA" id="ARBA00023002"/>
    </source>
</evidence>
<dbReference type="RefSeq" id="WP_073361175.1">
    <property type="nucleotide sequence ID" value="NZ_FNTL01000004.1"/>
</dbReference>
<evidence type="ECO:0000313" key="7">
    <source>
        <dbReference type="Proteomes" id="UP000183407"/>
    </source>
</evidence>
<sequence length="310" mass="33635">MSRHSVVGLHLDATVVTELLDARQRVRREEFGRTVDESGIDFLVLGGDRQDETEPGRTTIDATVAATVLARHTTSVGLVVAAAPVRDHPFNLARRLGSLDHGSHGRVGWLVGPADQTSGPWTNADPVVAAVDAVSVVRELWESWPGDSIVDDADRGVFAESERIVYIDHAGPFSVSGPLNVPEPPQRKPPVFWRPANEAELVTARRTADALVLPDEDAVRRHRAYFDPDAARDQVVLVDRWWAPGGDPSPATEADGVVFRGATTTTLPALLDAVRREPIFQDPRHTLRDRLGLQTAETLLAGGRSAFPAS</sequence>
<dbReference type="PANTHER" id="PTHR30011:SF16">
    <property type="entry name" value="C2H2 FINGER DOMAIN TRANSCRIPTION FACTOR (EUROFUNG)-RELATED"/>
    <property type="match status" value="1"/>
</dbReference>
<reference evidence="7" key="1">
    <citation type="submission" date="2016-10" db="EMBL/GenBank/DDBJ databases">
        <authorList>
            <person name="Varghese N."/>
        </authorList>
    </citation>
    <scope>NUCLEOTIDE SEQUENCE [LARGE SCALE GENOMIC DNA]</scope>
    <source>
        <strain evidence="7">DSM 44719</strain>
    </source>
</reference>
<accession>A0A1H4WYF5</accession>
<dbReference type="PANTHER" id="PTHR30011">
    <property type="entry name" value="ALKANESULFONATE MONOOXYGENASE-RELATED"/>
    <property type="match status" value="1"/>
</dbReference>
<dbReference type="EMBL" id="FNTL01000004">
    <property type="protein sequence ID" value="SEC98337.1"/>
    <property type="molecule type" value="Genomic_DNA"/>
</dbReference>
<evidence type="ECO:0000256" key="2">
    <source>
        <dbReference type="ARBA" id="ARBA00022643"/>
    </source>
</evidence>
<evidence type="ECO:0000256" key="4">
    <source>
        <dbReference type="ARBA" id="ARBA00023033"/>
    </source>
</evidence>
<proteinExistence type="predicted"/>
<keyword evidence="2" id="KW-0288">FMN</keyword>
<organism evidence="6 7">
    <name type="scientific">Rhodococcus jostii</name>
    <dbReference type="NCBI Taxonomy" id="132919"/>
    <lineage>
        <taxon>Bacteria</taxon>
        <taxon>Bacillati</taxon>
        <taxon>Actinomycetota</taxon>
        <taxon>Actinomycetes</taxon>
        <taxon>Mycobacteriales</taxon>
        <taxon>Nocardiaceae</taxon>
        <taxon>Rhodococcus</taxon>
    </lineage>
</organism>
<dbReference type="InterPro" id="IPR011251">
    <property type="entry name" value="Luciferase-like_dom"/>
</dbReference>
<keyword evidence="1" id="KW-0285">Flavoprotein</keyword>
<name>A0A1H4WYF5_RHOJO</name>
<dbReference type="InterPro" id="IPR036661">
    <property type="entry name" value="Luciferase-like_sf"/>
</dbReference>
<dbReference type="Pfam" id="PF00296">
    <property type="entry name" value="Bac_luciferase"/>
    <property type="match status" value="1"/>
</dbReference>
<dbReference type="InterPro" id="IPR051260">
    <property type="entry name" value="Diverse_substr_monoxygenases"/>
</dbReference>
<evidence type="ECO:0000259" key="5">
    <source>
        <dbReference type="Pfam" id="PF00296"/>
    </source>
</evidence>
<gene>
    <name evidence="6" type="ORF">SAMN04490220_3126</name>
</gene>
<protein>
    <submittedName>
        <fullName evidence="6">Luciferase-like monooxygenase</fullName>
    </submittedName>
</protein>
<dbReference type="GO" id="GO:0004497">
    <property type="term" value="F:monooxygenase activity"/>
    <property type="evidence" value="ECO:0007669"/>
    <property type="project" value="UniProtKB-KW"/>
</dbReference>
<dbReference type="OrthoDB" id="9130786at2"/>
<dbReference type="Gene3D" id="3.20.20.30">
    <property type="entry name" value="Luciferase-like domain"/>
    <property type="match status" value="1"/>
</dbReference>
<dbReference type="GO" id="GO:0016705">
    <property type="term" value="F:oxidoreductase activity, acting on paired donors, with incorporation or reduction of molecular oxygen"/>
    <property type="evidence" value="ECO:0007669"/>
    <property type="project" value="InterPro"/>
</dbReference>
<evidence type="ECO:0000313" key="6">
    <source>
        <dbReference type="EMBL" id="SEC98337.1"/>
    </source>
</evidence>
<dbReference type="Proteomes" id="UP000183407">
    <property type="component" value="Unassembled WGS sequence"/>
</dbReference>